<dbReference type="InterPro" id="IPR041504">
    <property type="entry name" value="AidB_N"/>
</dbReference>
<dbReference type="SUPFAM" id="SSF47203">
    <property type="entry name" value="Acyl-CoA dehydrogenase C-terminal domain-like"/>
    <property type="match status" value="1"/>
</dbReference>
<dbReference type="Gene3D" id="2.40.110.20">
    <property type="match status" value="1"/>
</dbReference>
<dbReference type="InterPro" id="IPR036250">
    <property type="entry name" value="AcylCo_DH-like_C"/>
</dbReference>
<dbReference type="EMBL" id="AZBU02000001">
    <property type="protein sequence ID" value="TMS38343.1"/>
    <property type="molecule type" value="Genomic_DNA"/>
</dbReference>
<dbReference type="Proteomes" id="UP000298663">
    <property type="component" value="Chromosome X"/>
</dbReference>
<comment type="similarity">
    <text evidence="1 4">Belongs to the acyl-CoA dehydrogenase family.</text>
</comment>
<feature type="domain" description="Acyl-CoA oxidase/dehydrogenase middle" evidence="6">
    <location>
        <begin position="196"/>
        <end position="300"/>
    </location>
</feature>
<keyword evidence="3 4" id="KW-0274">FAD</keyword>
<dbReference type="Pfam" id="PF00441">
    <property type="entry name" value="Acyl-CoA_dh_1"/>
    <property type="match status" value="1"/>
</dbReference>
<dbReference type="OrthoDB" id="10251155at2759"/>
<evidence type="ECO:0000256" key="4">
    <source>
        <dbReference type="RuleBase" id="RU362125"/>
    </source>
</evidence>
<evidence type="ECO:0000256" key="3">
    <source>
        <dbReference type="ARBA" id="ARBA00022827"/>
    </source>
</evidence>
<dbReference type="InterPro" id="IPR009075">
    <property type="entry name" value="AcylCo_DH/oxidase_C"/>
</dbReference>
<dbReference type="InterPro" id="IPR009100">
    <property type="entry name" value="AcylCoA_DH/oxidase_NM_dom_sf"/>
</dbReference>
<dbReference type="GO" id="GO:0003995">
    <property type="term" value="F:acyl-CoA dehydrogenase activity"/>
    <property type="evidence" value="ECO:0007669"/>
    <property type="project" value="TreeGrafter"/>
</dbReference>
<dbReference type="Pfam" id="PF22217">
    <property type="entry name" value="ACDH-11_C"/>
    <property type="match status" value="1"/>
</dbReference>
<proteinExistence type="inferred from homology"/>
<evidence type="ECO:0000259" key="7">
    <source>
        <dbReference type="Pfam" id="PF18158"/>
    </source>
</evidence>
<feature type="domain" description="Acyl-CoA dehydrogenase 11-like C-terminal" evidence="8">
    <location>
        <begin position="473"/>
        <end position="546"/>
    </location>
</feature>
<evidence type="ECO:0008006" key="11">
    <source>
        <dbReference type="Google" id="ProtNLM"/>
    </source>
</evidence>
<accession>A0A4V6I8C5</accession>
<dbReference type="EMBL" id="CM016762">
    <property type="protein sequence ID" value="TMS38343.1"/>
    <property type="molecule type" value="Genomic_DNA"/>
</dbReference>
<comment type="cofactor">
    <cofactor evidence="4">
        <name>FAD</name>
        <dbReference type="ChEBI" id="CHEBI:57692"/>
    </cofactor>
</comment>
<name>A0A4V6I8C5_STECR</name>
<dbReference type="Gene3D" id="6.10.250.600">
    <property type="match status" value="1"/>
</dbReference>
<gene>
    <name evidence="9" type="ORF">L596_005090</name>
</gene>
<keyword evidence="2 4" id="KW-0285">Flavoprotein</keyword>
<feature type="domain" description="Acyl-CoA dehydrogenase/oxidase C-terminal" evidence="5">
    <location>
        <begin position="311"/>
        <end position="468"/>
    </location>
</feature>
<feature type="domain" description="Adaptive response protein AidB N-terminal" evidence="7">
    <location>
        <begin position="42"/>
        <end position="184"/>
    </location>
</feature>
<dbReference type="Pfam" id="PF18158">
    <property type="entry name" value="AidB_N"/>
    <property type="match status" value="1"/>
</dbReference>
<dbReference type="PANTHER" id="PTHR42707:SF2">
    <property type="entry name" value="ACD11 DEHYDROGENASE"/>
    <property type="match status" value="1"/>
</dbReference>
<reference evidence="9 10" key="2">
    <citation type="journal article" date="2019" name="G3 (Bethesda)">
        <title>Hybrid Assembly of the Genome of the Entomopathogenic Nematode Steinernema carpocapsae Identifies the X-Chromosome.</title>
        <authorList>
            <person name="Serra L."/>
            <person name="Macchietto M."/>
            <person name="Macias-Munoz A."/>
            <person name="McGill C.J."/>
            <person name="Rodriguez I.M."/>
            <person name="Rodriguez B."/>
            <person name="Murad R."/>
            <person name="Mortazavi A."/>
        </authorList>
    </citation>
    <scope>NUCLEOTIDE SEQUENCE [LARGE SCALE GENOMIC DNA]</scope>
    <source>
        <strain evidence="9 10">ALL</strain>
    </source>
</reference>
<dbReference type="InterPro" id="IPR053998">
    <property type="entry name" value="ACDH-11_C"/>
</dbReference>
<dbReference type="SUPFAM" id="SSF56645">
    <property type="entry name" value="Acyl-CoA dehydrogenase NM domain-like"/>
    <property type="match status" value="1"/>
</dbReference>
<keyword evidence="4" id="KW-0560">Oxidoreductase</keyword>
<keyword evidence="10" id="KW-1185">Reference proteome</keyword>
<protein>
    <recommendedName>
        <fullName evidence="11">Acyl-CoA dehydrogenase/oxidase C-terminal domain-containing protein</fullName>
    </recommendedName>
</protein>
<evidence type="ECO:0000259" key="5">
    <source>
        <dbReference type="Pfam" id="PF00441"/>
    </source>
</evidence>
<sequence>MWRILQPRASVVMSSRAASASKALPYAHAKTGGFNQAAPKLNNPFSDDPLLERVLRRMLPQNVYDNVTADLNKFGKRIINEIDGLGREAELQEPRLEQHDAWGTRVDRLVVAPAWNRLKEICAEEGIVSIGYDDNVDAVWRRIHQIAKLYMFSPSAGLVTCPMAMTDGAAKTLREAKEAYERLVSRDPKFAWTSGQWMTEKRGGSDVGGGCDTYATQVRGDDFVLNGYKWFSSAIDADIALTLARPLDGCGNVITGSRGLSLFCVNIRDPETKKLNGIQMLRLKNKLGTKQLPTAELLLDGTKATKLSDDGRGVASIANMLNITRIHNAVASVAGMRRVISLARDYSTRREVFGRKQADWPLHIATLAKMEVERGCLHLLMESARLLGACESEKASPTEMLNLRLMTPVLKLYTAKKCVPLISEGIECFGGQGYIEDTGLPTLLRDAQVTPIWEGTTNVLALDVLRVMGGKENVLVGFHKYVESILSSAKGTTSQVQECEKAVRGAMEKVAKTLAKVQDASLVKTMQIDRCAREIAFAVARIYAGMFEFTATRIIAFRCSIDRSRS</sequence>
<dbReference type="PANTHER" id="PTHR42707">
    <property type="entry name" value="ACYL-COA DEHYDROGENASE"/>
    <property type="match status" value="1"/>
</dbReference>
<dbReference type="AlphaFoldDB" id="A0A4V6I8C5"/>
<organism evidence="9 10">
    <name type="scientific">Steinernema carpocapsae</name>
    <name type="common">Entomopathogenic nematode</name>
    <dbReference type="NCBI Taxonomy" id="34508"/>
    <lineage>
        <taxon>Eukaryota</taxon>
        <taxon>Metazoa</taxon>
        <taxon>Ecdysozoa</taxon>
        <taxon>Nematoda</taxon>
        <taxon>Chromadorea</taxon>
        <taxon>Rhabditida</taxon>
        <taxon>Tylenchina</taxon>
        <taxon>Panagrolaimomorpha</taxon>
        <taxon>Strongyloidoidea</taxon>
        <taxon>Steinernematidae</taxon>
        <taxon>Steinernema</taxon>
    </lineage>
</organism>
<comment type="caution">
    <text evidence="9">The sequence shown here is derived from an EMBL/GenBank/DDBJ whole genome shotgun (WGS) entry which is preliminary data.</text>
</comment>
<evidence type="ECO:0000256" key="1">
    <source>
        <dbReference type="ARBA" id="ARBA00009347"/>
    </source>
</evidence>
<evidence type="ECO:0000259" key="8">
    <source>
        <dbReference type="Pfam" id="PF22217"/>
    </source>
</evidence>
<dbReference type="Pfam" id="PF02770">
    <property type="entry name" value="Acyl-CoA_dh_M"/>
    <property type="match status" value="1"/>
</dbReference>
<evidence type="ECO:0000313" key="9">
    <source>
        <dbReference type="EMBL" id="TMS38343.1"/>
    </source>
</evidence>
<dbReference type="STRING" id="34508.A0A4V6I8C5"/>
<evidence type="ECO:0000313" key="10">
    <source>
        <dbReference type="Proteomes" id="UP000298663"/>
    </source>
</evidence>
<dbReference type="Gene3D" id="1.20.140.10">
    <property type="entry name" value="Butyryl-CoA Dehydrogenase, subunit A, domain 3"/>
    <property type="match status" value="1"/>
</dbReference>
<evidence type="ECO:0000259" key="6">
    <source>
        <dbReference type="Pfam" id="PF02770"/>
    </source>
</evidence>
<dbReference type="InterPro" id="IPR052904">
    <property type="entry name" value="Acyl-CoA_dehydrogenase-like"/>
</dbReference>
<dbReference type="InterPro" id="IPR006091">
    <property type="entry name" value="Acyl-CoA_Oxase/DH_mid-dom"/>
</dbReference>
<reference evidence="9 10" key="1">
    <citation type="journal article" date="2015" name="Genome Biol.">
        <title>Comparative genomics of Steinernema reveals deeply conserved gene regulatory networks.</title>
        <authorList>
            <person name="Dillman A.R."/>
            <person name="Macchietto M."/>
            <person name="Porter C.F."/>
            <person name="Rogers A."/>
            <person name="Williams B."/>
            <person name="Antoshechkin I."/>
            <person name="Lee M.M."/>
            <person name="Goodwin Z."/>
            <person name="Lu X."/>
            <person name="Lewis E.E."/>
            <person name="Goodrich-Blair H."/>
            <person name="Stock S.P."/>
            <person name="Adams B.J."/>
            <person name="Sternberg P.W."/>
            <person name="Mortazavi A."/>
        </authorList>
    </citation>
    <scope>NUCLEOTIDE SEQUENCE [LARGE SCALE GENOMIC DNA]</scope>
    <source>
        <strain evidence="9 10">ALL</strain>
    </source>
</reference>
<evidence type="ECO:0000256" key="2">
    <source>
        <dbReference type="ARBA" id="ARBA00022630"/>
    </source>
</evidence>